<protein>
    <recommendedName>
        <fullName evidence="9">Cell division protein FtsQ</fullName>
    </recommendedName>
</protein>
<evidence type="ECO:0000256" key="7">
    <source>
        <dbReference type="ARBA" id="ARBA00023136"/>
    </source>
</evidence>
<sequence>MRKLQKNGGAVAAVLDDEDDVASRPGPVPFRRPAVESVRPRREMVDDFTEDADTEAFLRASGRNRRIRRGLIPKTRNGWIIAGVSVGLSLVAVAAGCYTAMRYMTTSDTFRITSSQQMELDGNSHLSRAQMLSVFGEDVDRNIFHVPLQERRAQLEQMPWVEHATVMRLLPNRLRVHVTERVPVAYLRQGGDIGLIDASGVVLDIPPDAPGNARYTFPVITGIKGADAATSRQQKMQLFAAFLKDLDSDGKNTSSQLSEVDLSDPEDVKALIPYSNQDVMVHFGTQDFLKRFHKFQEHIPEWHTTYPRLSGVDMRYERQVVLQMPAKDSTVVSGPAAADATVAQNPAPSQKSAPVQVAKVNAPVKTPAPVAKVSVPVKAPAPAAKTVVVNTPARPTAPAAHKPSTKAQEKEAATRKRVEAIKAWMAKREKARSAAKATAKAE</sequence>
<evidence type="ECO:0000256" key="3">
    <source>
        <dbReference type="ARBA" id="ARBA00022519"/>
    </source>
</evidence>
<keyword evidence="13" id="KW-1185">Reference proteome</keyword>
<accession>A0A1G7R4B4</accession>
<dbReference type="PANTHER" id="PTHR35851">
    <property type="entry name" value="CELL DIVISION PROTEIN FTSQ"/>
    <property type="match status" value="1"/>
</dbReference>
<feature type="domain" description="POTRA" evidence="11">
    <location>
        <begin position="113"/>
        <end position="181"/>
    </location>
</feature>
<dbReference type="GO" id="GO:0043093">
    <property type="term" value="P:FtsZ-dependent cytokinesis"/>
    <property type="evidence" value="ECO:0007669"/>
    <property type="project" value="UniProtKB-UniRule"/>
</dbReference>
<dbReference type="Pfam" id="PF03799">
    <property type="entry name" value="FtsQ_DivIB_C"/>
    <property type="match status" value="1"/>
</dbReference>
<feature type="compositionally biased region" description="Basic and acidic residues" evidence="10">
    <location>
        <begin position="407"/>
        <end position="416"/>
    </location>
</feature>
<keyword evidence="8 9" id="KW-0131">Cell cycle</keyword>
<keyword evidence="5 9" id="KW-0812">Transmembrane</keyword>
<evidence type="ECO:0000313" key="13">
    <source>
        <dbReference type="Proteomes" id="UP000182427"/>
    </source>
</evidence>
<dbReference type="PANTHER" id="PTHR35851:SF1">
    <property type="entry name" value="CELL DIVISION PROTEIN FTSQ"/>
    <property type="match status" value="1"/>
</dbReference>
<dbReference type="InterPro" id="IPR013685">
    <property type="entry name" value="POTRA_FtsQ_type"/>
</dbReference>
<dbReference type="Gene3D" id="3.10.20.310">
    <property type="entry name" value="membrane protein fhac"/>
    <property type="match status" value="1"/>
</dbReference>
<evidence type="ECO:0000256" key="9">
    <source>
        <dbReference type="HAMAP-Rule" id="MF_00911"/>
    </source>
</evidence>
<evidence type="ECO:0000256" key="1">
    <source>
        <dbReference type="ARBA" id="ARBA00004370"/>
    </source>
</evidence>
<proteinExistence type="inferred from homology"/>
<keyword evidence="3" id="KW-0997">Cell inner membrane</keyword>
<dbReference type="PROSITE" id="PS51779">
    <property type="entry name" value="POTRA"/>
    <property type="match status" value="1"/>
</dbReference>
<evidence type="ECO:0000256" key="10">
    <source>
        <dbReference type="SAM" id="MobiDB-lite"/>
    </source>
</evidence>
<evidence type="ECO:0000256" key="6">
    <source>
        <dbReference type="ARBA" id="ARBA00022989"/>
    </source>
</evidence>
<dbReference type="RefSeq" id="WP_231966642.1">
    <property type="nucleotide sequence ID" value="NZ_LT629690.1"/>
</dbReference>
<name>A0A1G7R4B4_9BACT</name>
<dbReference type="Gene3D" id="3.40.50.11690">
    <property type="entry name" value="Cell division protein FtsQ/DivIB"/>
    <property type="match status" value="1"/>
</dbReference>
<dbReference type="HAMAP" id="MF_00911">
    <property type="entry name" value="FtsQ_subfam"/>
    <property type="match status" value="1"/>
</dbReference>
<keyword evidence="6 9" id="KW-1133">Transmembrane helix</keyword>
<dbReference type="InterPro" id="IPR026579">
    <property type="entry name" value="FtsQ"/>
</dbReference>
<dbReference type="GO" id="GO:0005886">
    <property type="term" value="C:plasma membrane"/>
    <property type="evidence" value="ECO:0007669"/>
    <property type="project" value="UniProtKB-SubCell"/>
</dbReference>
<keyword evidence="7 9" id="KW-0472">Membrane</keyword>
<organism evidence="12 13">
    <name type="scientific">Terriglobus roseus</name>
    <dbReference type="NCBI Taxonomy" id="392734"/>
    <lineage>
        <taxon>Bacteria</taxon>
        <taxon>Pseudomonadati</taxon>
        <taxon>Acidobacteriota</taxon>
        <taxon>Terriglobia</taxon>
        <taxon>Terriglobales</taxon>
        <taxon>Acidobacteriaceae</taxon>
        <taxon>Terriglobus</taxon>
    </lineage>
</organism>
<comment type="similarity">
    <text evidence="9">Belongs to the FtsQ/DivIB family. FtsQ subfamily.</text>
</comment>
<keyword evidence="2 9" id="KW-1003">Cell membrane</keyword>
<comment type="function">
    <text evidence="9">Essential cell division protein.</text>
</comment>
<evidence type="ECO:0000313" key="12">
    <source>
        <dbReference type="EMBL" id="SDG05631.1"/>
    </source>
</evidence>
<evidence type="ECO:0000256" key="4">
    <source>
        <dbReference type="ARBA" id="ARBA00022618"/>
    </source>
</evidence>
<dbReference type="InterPro" id="IPR034746">
    <property type="entry name" value="POTRA"/>
</dbReference>
<comment type="subcellular location">
    <subcellularLocation>
        <location evidence="9">Cell membrane</location>
        <topology evidence="9">Single-pass type II membrane protein</topology>
    </subcellularLocation>
    <subcellularLocation>
        <location evidence="1">Membrane</location>
    </subcellularLocation>
    <text evidence="9">Localizes to the division septum.</text>
</comment>
<gene>
    <name evidence="9" type="primary">ftsQ</name>
    <name evidence="12" type="ORF">SAMN05444167_4125</name>
</gene>
<evidence type="ECO:0000256" key="8">
    <source>
        <dbReference type="ARBA" id="ARBA00023306"/>
    </source>
</evidence>
<dbReference type="GO" id="GO:0032153">
    <property type="term" value="C:cell division site"/>
    <property type="evidence" value="ECO:0007669"/>
    <property type="project" value="UniProtKB-UniRule"/>
</dbReference>
<feature type="transmembrane region" description="Helical" evidence="9">
    <location>
        <begin position="78"/>
        <end position="101"/>
    </location>
</feature>
<evidence type="ECO:0000256" key="2">
    <source>
        <dbReference type="ARBA" id="ARBA00022475"/>
    </source>
</evidence>
<dbReference type="EMBL" id="LT629690">
    <property type="protein sequence ID" value="SDG05631.1"/>
    <property type="molecule type" value="Genomic_DNA"/>
</dbReference>
<dbReference type="Pfam" id="PF08478">
    <property type="entry name" value="POTRA_1"/>
    <property type="match status" value="1"/>
</dbReference>
<dbReference type="InterPro" id="IPR045335">
    <property type="entry name" value="FtsQ_C_sf"/>
</dbReference>
<dbReference type="AlphaFoldDB" id="A0A1G7R4B4"/>
<dbReference type="InterPro" id="IPR005548">
    <property type="entry name" value="Cell_div_FtsQ/DivIB_C"/>
</dbReference>
<evidence type="ECO:0000259" key="11">
    <source>
        <dbReference type="PROSITE" id="PS51779"/>
    </source>
</evidence>
<feature type="region of interest" description="Disordered" evidence="10">
    <location>
        <begin position="392"/>
        <end position="416"/>
    </location>
</feature>
<dbReference type="GO" id="GO:0090529">
    <property type="term" value="P:cell septum assembly"/>
    <property type="evidence" value="ECO:0007669"/>
    <property type="project" value="InterPro"/>
</dbReference>
<reference evidence="12 13" key="1">
    <citation type="submission" date="2016-10" db="EMBL/GenBank/DDBJ databases">
        <authorList>
            <person name="de Groot N.N."/>
        </authorList>
    </citation>
    <scope>NUCLEOTIDE SEQUENCE [LARGE SCALE GENOMIC DNA]</scope>
    <source>
        <strain evidence="12 13">GAS232</strain>
    </source>
</reference>
<keyword evidence="4 9" id="KW-0132">Cell division</keyword>
<dbReference type="Proteomes" id="UP000182427">
    <property type="component" value="Chromosome I"/>
</dbReference>
<evidence type="ECO:0000256" key="5">
    <source>
        <dbReference type="ARBA" id="ARBA00022692"/>
    </source>
</evidence>